<evidence type="ECO:0000259" key="2">
    <source>
        <dbReference type="Pfam" id="PF02638"/>
    </source>
</evidence>
<evidence type="ECO:0000256" key="1">
    <source>
        <dbReference type="ARBA" id="ARBA00022729"/>
    </source>
</evidence>
<accession>A0A921MZH8</accession>
<comment type="caution">
    <text evidence="3">The sequence shown here is derived from an EMBL/GenBank/DDBJ whole genome shotgun (WGS) entry which is preliminary data.</text>
</comment>
<reference evidence="3" key="1">
    <citation type="journal article" date="2021" name="PeerJ">
        <title>Extensive microbial diversity within the chicken gut microbiome revealed by metagenomics and culture.</title>
        <authorList>
            <person name="Gilroy R."/>
            <person name="Ravi A."/>
            <person name="Getino M."/>
            <person name="Pursley I."/>
            <person name="Horton D.L."/>
            <person name="Alikhan N.F."/>
            <person name="Baker D."/>
            <person name="Gharbi K."/>
            <person name="Hall N."/>
            <person name="Watson M."/>
            <person name="Adriaenssens E.M."/>
            <person name="Foster-Nyarko E."/>
            <person name="Jarju S."/>
            <person name="Secka A."/>
            <person name="Antonio M."/>
            <person name="Oren A."/>
            <person name="Chaudhuri R.R."/>
            <person name="La Ragione R."/>
            <person name="Hildebrand F."/>
            <person name="Pallen M.J."/>
        </authorList>
    </citation>
    <scope>NUCLEOTIDE SEQUENCE</scope>
    <source>
        <strain evidence="3">1277</strain>
    </source>
</reference>
<dbReference type="AlphaFoldDB" id="A0A921MZH8"/>
<keyword evidence="1" id="KW-0732">Signal</keyword>
<sequence length="366" mass="42741">MYNRCTLAEFRGVWIASVYNIDWPKTLDNPQAQKQEFIEILDKLKSLNINAIFVQIRPSSDALYKSCINPWSKYLTGKQGKYPGYDPLQFMIEETHKRNIQFHAWINPYRITTQETDLKNLSPNNPARINPNWILEFENSLFYNPENSEVIEYIATTVYEIIKKYNVDGIHFDDYFYPYNYPLPEGEDKDGEVANNRREAVNNLIRFVYNVIKSTKPSVQFGVSPFGVWKNKSSDPLGSDSNNLESYYDIYMDTLTWIKEEIVDYIAPQIYWSTDNKNSNYEDMVSWWNNAVENSNVRLYIGQNISNPDIANEIAKEIKINIEYNNVSGNILFSASNIMNNTDNVVEQLKTVYNCKAILPTKFERQ</sequence>
<dbReference type="InterPro" id="IPR052177">
    <property type="entry name" value="Divisome_Glycosyl_Hydrolase"/>
</dbReference>
<dbReference type="Pfam" id="PF02638">
    <property type="entry name" value="GHL10"/>
    <property type="match status" value="1"/>
</dbReference>
<dbReference type="Proteomes" id="UP000776700">
    <property type="component" value="Unassembled WGS sequence"/>
</dbReference>
<name>A0A921MZH8_9FIRM</name>
<protein>
    <submittedName>
        <fullName evidence="3">Family 10 glycosylhydrolase</fullName>
    </submittedName>
</protein>
<gene>
    <name evidence="3" type="ORF">K8V90_02570</name>
</gene>
<dbReference type="EMBL" id="DYUB01000085">
    <property type="protein sequence ID" value="HJG95968.1"/>
    <property type="molecule type" value="Genomic_DNA"/>
</dbReference>
<dbReference type="Gene3D" id="3.20.20.80">
    <property type="entry name" value="Glycosidases"/>
    <property type="match status" value="1"/>
</dbReference>
<dbReference type="InterPro" id="IPR017853">
    <property type="entry name" value="GH"/>
</dbReference>
<dbReference type="InterPro" id="IPR003790">
    <property type="entry name" value="GHL10"/>
</dbReference>
<organism evidence="3 4">
    <name type="scientific">Romboutsia timonensis</name>
    <dbReference type="NCBI Taxonomy" id="1776391"/>
    <lineage>
        <taxon>Bacteria</taxon>
        <taxon>Bacillati</taxon>
        <taxon>Bacillota</taxon>
        <taxon>Clostridia</taxon>
        <taxon>Peptostreptococcales</taxon>
        <taxon>Peptostreptococcaceae</taxon>
        <taxon>Romboutsia</taxon>
    </lineage>
</organism>
<dbReference type="PANTHER" id="PTHR43405:SF1">
    <property type="entry name" value="GLYCOSYL HYDROLASE DIGH"/>
    <property type="match status" value="1"/>
</dbReference>
<dbReference type="SUPFAM" id="SSF51445">
    <property type="entry name" value="(Trans)glycosidases"/>
    <property type="match status" value="1"/>
</dbReference>
<dbReference type="PANTHER" id="PTHR43405">
    <property type="entry name" value="GLYCOSYL HYDROLASE DIGH"/>
    <property type="match status" value="1"/>
</dbReference>
<evidence type="ECO:0000313" key="3">
    <source>
        <dbReference type="EMBL" id="HJG95968.1"/>
    </source>
</evidence>
<reference evidence="3" key="2">
    <citation type="submission" date="2021-09" db="EMBL/GenBank/DDBJ databases">
        <authorList>
            <person name="Gilroy R."/>
        </authorList>
    </citation>
    <scope>NUCLEOTIDE SEQUENCE</scope>
    <source>
        <strain evidence="3">1277</strain>
    </source>
</reference>
<evidence type="ECO:0000313" key="4">
    <source>
        <dbReference type="Proteomes" id="UP000776700"/>
    </source>
</evidence>
<proteinExistence type="predicted"/>
<feature type="domain" description="Glycosyl hydrolase-like 10" evidence="2">
    <location>
        <begin position="9"/>
        <end position="307"/>
    </location>
</feature>